<dbReference type="KEGG" id="pbu:L21SP3_02001"/>
<dbReference type="EMBL" id="CP019633">
    <property type="protein sequence ID" value="AQQ10173.1"/>
    <property type="molecule type" value="Genomic_DNA"/>
</dbReference>
<protein>
    <submittedName>
        <fullName evidence="2">Uncharacterized protein</fullName>
    </submittedName>
</protein>
<accession>A0A1Q2HSH4</accession>
<dbReference type="AlphaFoldDB" id="A0A1Q2HSH4"/>
<sequence length="145" mass="15993" precursor="true">MKTKNIRTYNLHILCLVSFLFAFSNAQGLVHCKSHDGHSKIEFAVNNSCSSSNPAISLTKLRLNSIHPYSHSSSSCGPCVDTQIFKKYINTNQNHSQIKSIVSAPPVSLAPIFRSLRFSKYKLSSEFSASVNSCLGSLRTIIILT</sequence>
<keyword evidence="1" id="KW-0732">Signal</keyword>
<feature type="chain" id="PRO_5012365675" evidence="1">
    <location>
        <begin position="27"/>
        <end position="145"/>
    </location>
</feature>
<evidence type="ECO:0000256" key="1">
    <source>
        <dbReference type="SAM" id="SignalP"/>
    </source>
</evidence>
<organism evidence="2 3">
    <name type="scientific">Sedimentisphaera cyanobacteriorum</name>
    <dbReference type="NCBI Taxonomy" id="1940790"/>
    <lineage>
        <taxon>Bacteria</taxon>
        <taxon>Pseudomonadati</taxon>
        <taxon>Planctomycetota</taxon>
        <taxon>Phycisphaerae</taxon>
        <taxon>Sedimentisphaerales</taxon>
        <taxon>Sedimentisphaeraceae</taxon>
        <taxon>Sedimentisphaera</taxon>
    </lineage>
</organism>
<evidence type="ECO:0000313" key="2">
    <source>
        <dbReference type="EMBL" id="AQQ10173.1"/>
    </source>
</evidence>
<dbReference type="STRING" id="1940790.L21SP3_02001"/>
<dbReference type="Proteomes" id="UP000188273">
    <property type="component" value="Chromosome"/>
</dbReference>
<name>A0A1Q2HSH4_9BACT</name>
<proteinExistence type="predicted"/>
<feature type="signal peptide" evidence="1">
    <location>
        <begin position="1"/>
        <end position="26"/>
    </location>
</feature>
<gene>
    <name evidence="2" type="ORF">L21SP3_02001</name>
</gene>
<keyword evidence="3" id="KW-1185">Reference proteome</keyword>
<reference evidence="3" key="1">
    <citation type="submission" date="2017-02" db="EMBL/GenBank/DDBJ databases">
        <title>Comparative genomics and description of representatives of a novel lineage of planctomycetes thriving in anoxic sediments.</title>
        <authorList>
            <person name="Spring S."/>
            <person name="Bunk B."/>
            <person name="Sproer C."/>
            <person name="Klenk H.-P."/>
        </authorList>
    </citation>
    <scope>NUCLEOTIDE SEQUENCE [LARGE SCALE GENOMIC DNA]</scope>
    <source>
        <strain evidence="3">L21-RPul-D3</strain>
    </source>
</reference>
<evidence type="ECO:0000313" key="3">
    <source>
        <dbReference type="Proteomes" id="UP000188273"/>
    </source>
</evidence>